<evidence type="ECO:0000256" key="1">
    <source>
        <dbReference type="SAM" id="SignalP"/>
    </source>
</evidence>
<dbReference type="OrthoDB" id="3795101at2"/>
<keyword evidence="4" id="KW-1185">Reference proteome</keyword>
<dbReference type="InterPro" id="IPR014756">
    <property type="entry name" value="Ig_E-set"/>
</dbReference>
<dbReference type="InterPro" id="IPR002909">
    <property type="entry name" value="IPT_dom"/>
</dbReference>
<keyword evidence="1" id="KW-0732">Signal</keyword>
<dbReference type="Pfam" id="PF01833">
    <property type="entry name" value="TIG"/>
    <property type="match status" value="1"/>
</dbReference>
<evidence type="ECO:0000313" key="4">
    <source>
        <dbReference type="Proteomes" id="UP001058003"/>
    </source>
</evidence>
<dbReference type="RefSeq" id="WP_081970861.1">
    <property type="nucleotide sequence ID" value="NZ_CP073767.1"/>
</dbReference>
<gene>
    <name evidence="3" type="ORF">Daura_18750</name>
</gene>
<dbReference type="EMBL" id="CP073767">
    <property type="protein sequence ID" value="UWZ58025.1"/>
    <property type="molecule type" value="Genomic_DNA"/>
</dbReference>
<dbReference type="AlphaFoldDB" id="A0A9Q9IQ94"/>
<reference evidence="3" key="1">
    <citation type="submission" date="2021-04" db="EMBL/GenBank/DDBJ databases">
        <title>Dactylosporangium aurantiacum NRRL B-8018 full assembly.</title>
        <authorList>
            <person name="Hartkoorn R.C."/>
            <person name="Beaudoing E."/>
            <person name="Hot D."/>
        </authorList>
    </citation>
    <scope>NUCLEOTIDE SEQUENCE</scope>
    <source>
        <strain evidence="3">NRRL B-8018</strain>
    </source>
</reference>
<feature type="signal peptide" evidence="1">
    <location>
        <begin position="1"/>
        <end position="29"/>
    </location>
</feature>
<accession>A0A9Q9IQ94</accession>
<proteinExistence type="predicted"/>
<name>A0A9Q9IQ94_9ACTN</name>
<evidence type="ECO:0000259" key="2">
    <source>
        <dbReference type="SMART" id="SM00429"/>
    </source>
</evidence>
<dbReference type="Pfam" id="PF19076">
    <property type="entry name" value="CshA_repeat"/>
    <property type="match status" value="5"/>
</dbReference>
<dbReference type="InterPro" id="IPR013783">
    <property type="entry name" value="Ig-like_fold"/>
</dbReference>
<protein>
    <submittedName>
        <fullName evidence="3">IPT/TIG domain-containing protein</fullName>
    </submittedName>
</protein>
<evidence type="ECO:0000313" key="3">
    <source>
        <dbReference type="EMBL" id="UWZ58025.1"/>
    </source>
</evidence>
<feature type="domain" description="IPT/TIG" evidence="2">
    <location>
        <begin position="432"/>
        <end position="515"/>
    </location>
</feature>
<dbReference type="SMART" id="SM00429">
    <property type="entry name" value="IPT"/>
    <property type="match status" value="1"/>
</dbReference>
<organism evidence="3 4">
    <name type="scientific">Dactylosporangium aurantiacum</name>
    <dbReference type="NCBI Taxonomy" id="35754"/>
    <lineage>
        <taxon>Bacteria</taxon>
        <taxon>Bacillati</taxon>
        <taxon>Actinomycetota</taxon>
        <taxon>Actinomycetes</taxon>
        <taxon>Micromonosporales</taxon>
        <taxon>Micromonosporaceae</taxon>
        <taxon>Dactylosporangium</taxon>
    </lineage>
</organism>
<dbReference type="KEGG" id="daur:Daura_18750"/>
<dbReference type="SUPFAM" id="SSF81296">
    <property type="entry name" value="E set domains"/>
    <property type="match status" value="1"/>
</dbReference>
<dbReference type="NCBIfam" id="TIGR04225">
    <property type="entry name" value="CshA_fibril_rpt"/>
    <property type="match status" value="3"/>
</dbReference>
<dbReference type="Proteomes" id="UP001058003">
    <property type="component" value="Chromosome"/>
</dbReference>
<dbReference type="Gene3D" id="2.60.40.10">
    <property type="entry name" value="Immunoglobulins"/>
    <property type="match status" value="1"/>
</dbReference>
<dbReference type="GO" id="GO:0005975">
    <property type="term" value="P:carbohydrate metabolic process"/>
    <property type="evidence" value="ECO:0007669"/>
    <property type="project" value="UniProtKB-ARBA"/>
</dbReference>
<dbReference type="InterPro" id="IPR026395">
    <property type="entry name" value="CshA_fibril"/>
</dbReference>
<feature type="chain" id="PRO_5040167203" evidence="1">
    <location>
        <begin position="30"/>
        <end position="1259"/>
    </location>
</feature>
<sequence>MSARRSGPRAVRALLAVLVAALTGAVAPAAALAVAPACGAATVTVTRTSGPVLYLQAGTLDSAYAMYKIQNATGAGYADLWVKATGFTGPRIGLAGSESGLAHLGGLGAGASGNASFYLTASGATTGAETHAVDVYTTRPDLAPAALCRATFTMTAEEDIAAAANKVDSVSSTATSQLGGTVKVTVVGNTGTIGAAKLFTATPASYASWPADAYRLTASKITLSGGNTGVYTDTLFLTGLSSTSATDYTAEFTFAVVGTTATATAVSPMNHISSGTQVKHTSTTNFAALPAIPAVVNRTTLAVSASPATLPQSGGTATLTVTVTNTGTTPSTLDDLVVTLPAGTTYVPGSSTFAGGATTDPAIAGTAATYLTGLTVPANASGTLTLQVSVPGTPGTYTTSAVGHIASVTVDTTTGTGDSLPATTGMLVPGPPPAVTALNPATGSAAGGTTVTVTGTDLTGATAVRFGAAAAPSFTVDSPTTITATSPPGSGAVDVTVTTPSGTSATSAQDVYTYGAPPVPPPAPGNLTSSGTGTTPQTATLAVPAGGSATLLDGATPATTVSVPGQGTYTLSGATITFTPVLGYAGTATAVTYQVADLYQQTGTATYTPAVAAPAGPAPANLTSSGAGGTPQTATVTVPAGGSATLLDGGSPASTVTVVGQGTYTLSGTTITFTPVPAHSGTATAVTYEVTDAYGQTGTATYTPAVTAGPAPANLTSTGTGTTPQTATVTVPAGGSATLLGPGGAPAGTVTTPGGAFTIAGATITFTPAPGYSGSTSAVTYRVTDAYGQTGTAAYTPTVTPPAGPAPGPLTSTGTGTAAQTATVTVPAGGGATLVAPGGAPAGTVTTPGGAFTIAGATITFAPALGYTGTAAAVTYRVTDAYGQSATGTYTPAVAAPAGPSTPDLTSTGQGTAAHAVTVAVPAGGQVRLLRAGTPVTTLTVAGKGTFTVTGTGLGFQPETGFLGAASTGYRTTDAYQQQAEGTYTATVILPPPPSAPDRTTTGVGTTPQTAVLPVPAGGTIALLDAANRPVTTLTVAGKGTYTLELLPPVAAPATVPPPLFAASSHLEDALVAAAETGATISFVAVLGYTGTAPPVSYQVTDPYGQKAAATYTPTVTLPALAPPAPQTSVGQRTDPQHVTLPVPAGGSVTLLDANGDPVTTLTIAGQGTYTLDPATGRLTFTPLPTFTGTPDPVVYRVSDAYGQTATATYTPAVTSTAGGLPVTGGAAGRVALAGLLSVLFGLVVRRVSGRPGTSRAAG</sequence>